<feature type="region of interest" description="Disordered" evidence="1">
    <location>
        <begin position="1"/>
        <end position="28"/>
    </location>
</feature>
<accession>A0A220S1I2</accession>
<dbReference type="Proteomes" id="UP000198238">
    <property type="component" value="Chromosome"/>
</dbReference>
<proteinExistence type="predicted"/>
<evidence type="ECO:0000313" key="3">
    <source>
        <dbReference type="Proteomes" id="UP000198238"/>
    </source>
</evidence>
<gene>
    <name evidence="2" type="ORF">BG910_05935</name>
</gene>
<name>A0A220S1I2_9NEIS</name>
<reference evidence="2 3" key="1">
    <citation type="submission" date="2017-06" db="EMBL/GenBank/DDBJ databases">
        <title>Neisseria chenwenguii sp. nov., isolated from the intestinal contents of Tibetan Plateau Pika in Yushu, Qinghai Province, China.</title>
        <authorList>
            <person name="Zhang G."/>
        </authorList>
    </citation>
    <scope>NUCLEOTIDE SEQUENCE [LARGE SCALE GENOMIC DNA]</scope>
    <source>
        <strain evidence="2 3">10023</strain>
    </source>
</reference>
<dbReference type="KEGG" id="nei:BG910_05935"/>
<dbReference type="EMBL" id="CP022278">
    <property type="protein sequence ID" value="ASK27339.1"/>
    <property type="molecule type" value="Genomic_DNA"/>
</dbReference>
<evidence type="ECO:0000256" key="1">
    <source>
        <dbReference type="SAM" id="MobiDB-lite"/>
    </source>
</evidence>
<organism evidence="2 3">
    <name type="scientific">Neisseria chenwenguii</name>
    <dbReference type="NCBI Taxonomy" id="1853278"/>
    <lineage>
        <taxon>Bacteria</taxon>
        <taxon>Pseudomonadati</taxon>
        <taxon>Pseudomonadota</taxon>
        <taxon>Betaproteobacteria</taxon>
        <taxon>Neisseriales</taxon>
        <taxon>Neisseriaceae</taxon>
        <taxon>Neisseria</taxon>
    </lineage>
</organism>
<protein>
    <submittedName>
        <fullName evidence="2">Uncharacterized protein</fullName>
    </submittedName>
</protein>
<dbReference type="AlphaFoldDB" id="A0A220S1I2"/>
<keyword evidence="3" id="KW-1185">Reference proteome</keyword>
<evidence type="ECO:0000313" key="2">
    <source>
        <dbReference type="EMBL" id="ASK27339.1"/>
    </source>
</evidence>
<sequence length="163" mass="16770">MQNPYHKRQNNQGGGKLSPDGVEQGNQAFVPALGNSGGLAGCRVVQIEDAPAAGLPKGGGAGEAVGLRIGDAAAFPVGEDEFAVFVPKGDTVVVGISFAAPALRQVLDFGQAGGLPAWNGCIRQCAGKAAHLAVGGFVELCRERGSGKRRWPAGRRRCGDHLR</sequence>